<accession>A0A7X3MVL8</accession>
<dbReference type="EMBL" id="WURB01000025">
    <property type="protein sequence ID" value="MXQ14032.1"/>
    <property type="molecule type" value="Genomic_DNA"/>
</dbReference>
<name>A0A7X3MVL8_9HYPH</name>
<proteinExistence type="predicted"/>
<dbReference type="OrthoDB" id="5342505at2"/>
<dbReference type="Pfam" id="PF08856">
    <property type="entry name" value="DUF1826"/>
    <property type="match status" value="1"/>
</dbReference>
<keyword evidence="2" id="KW-1185">Reference proteome</keyword>
<reference evidence="1 2" key="2">
    <citation type="submission" date="2020-01" db="EMBL/GenBank/DDBJ databases">
        <title>Microvirga sp. nov., an arsenate reduction bacterium isolated from Tibet hotspring sediments.</title>
        <authorList>
            <person name="Xian W.-D."/>
            <person name="Li W.-J."/>
        </authorList>
    </citation>
    <scope>NUCLEOTIDE SEQUENCE [LARGE SCALE GENOMIC DNA]</scope>
    <source>
        <strain evidence="1 2">KCTC 23863</strain>
    </source>
</reference>
<comment type="caution">
    <text evidence="1">The sequence shown here is derived from an EMBL/GenBank/DDBJ whole genome shotgun (WGS) entry which is preliminary data.</text>
</comment>
<dbReference type="RefSeq" id="WP_160887578.1">
    <property type="nucleotide sequence ID" value="NZ_WURB01000025.1"/>
</dbReference>
<evidence type="ECO:0000313" key="1">
    <source>
        <dbReference type="EMBL" id="MXQ14032.1"/>
    </source>
</evidence>
<evidence type="ECO:0000313" key="2">
    <source>
        <dbReference type="Proteomes" id="UP000436483"/>
    </source>
</evidence>
<protein>
    <submittedName>
        <fullName evidence="1">DUF1826 domain-containing protein</fullName>
    </submittedName>
</protein>
<dbReference type="InterPro" id="IPR014955">
    <property type="entry name" value="DUF1826"/>
</dbReference>
<reference evidence="1 2" key="1">
    <citation type="submission" date="2019-12" db="EMBL/GenBank/DDBJ databases">
        <authorList>
            <person name="Yuan C.-G."/>
        </authorList>
    </citation>
    <scope>NUCLEOTIDE SEQUENCE [LARGE SCALE GENOMIC DNA]</scope>
    <source>
        <strain evidence="1 2">KCTC 23863</strain>
    </source>
</reference>
<organism evidence="1 2">
    <name type="scientific">Microvirga makkahensis</name>
    <dbReference type="NCBI Taxonomy" id="1128670"/>
    <lineage>
        <taxon>Bacteria</taxon>
        <taxon>Pseudomonadati</taxon>
        <taxon>Pseudomonadota</taxon>
        <taxon>Alphaproteobacteria</taxon>
        <taxon>Hyphomicrobiales</taxon>
        <taxon>Methylobacteriaceae</taxon>
        <taxon>Microvirga</taxon>
    </lineage>
</organism>
<dbReference type="AlphaFoldDB" id="A0A7X3MVL8"/>
<sequence length="192" mass="21152">MRGALRSGPIGLLPRELEPAVASELDAMPPHGLPRMRLEGDPAGPRQQALEELKAGGFGPNRLREWLVNDLNFLALMFEQVTGSRHLSLRLDVIEDDACRRSHTDNVRFRLVTTYRSPGTGWSPPHTVQGAVPGVPIEPEQIRRMERGWVAIMRGGRDASAKPSGVLHRSPPIEGIGVARLFLAINESSRHP</sequence>
<dbReference type="Proteomes" id="UP000436483">
    <property type="component" value="Unassembled WGS sequence"/>
</dbReference>
<gene>
    <name evidence="1" type="ORF">GR328_21730</name>
</gene>